<dbReference type="EMBL" id="JAGETZ010000002">
    <property type="protein sequence ID" value="MBO2008507.1"/>
    <property type="molecule type" value="Genomic_DNA"/>
</dbReference>
<organism evidence="1 2">
    <name type="scientific">Hymenobacter negativus</name>
    <dbReference type="NCBI Taxonomy" id="2795026"/>
    <lineage>
        <taxon>Bacteria</taxon>
        <taxon>Pseudomonadati</taxon>
        <taxon>Bacteroidota</taxon>
        <taxon>Cytophagia</taxon>
        <taxon>Cytophagales</taxon>
        <taxon>Hymenobacteraceae</taxon>
        <taxon>Hymenobacter</taxon>
    </lineage>
</organism>
<evidence type="ECO:0000313" key="1">
    <source>
        <dbReference type="EMBL" id="MBO2008507.1"/>
    </source>
</evidence>
<dbReference type="RefSeq" id="WP_208174082.1">
    <property type="nucleotide sequence ID" value="NZ_JAGETZ010000002.1"/>
</dbReference>
<name>A0ABS3QB96_9BACT</name>
<comment type="caution">
    <text evidence="1">The sequence shown here is derived from an EMBL/GenBank/DDBJ whole genome shotgun (WGS) entry which is preliminary data.</text>
</comment>
<sequence length="318" mass="34838">MPISPGIALLDKAPTNIERASTPHALGVTLLNGLQGKDFALAVAPYWLFNHPGLTYAKYRDATFANRVAQIVRDVDVSGAVVSATDSTSNAAVGLRTNLFRIARKDPLNATLRKKYEAKVDFWALEVAGMTAADPGFNAAKDSATHYGDKLQQVLVAEYNEPAFQVSLAGAYAYQYPDRDLRARKSERYGAWLTADWRPKRYFEALLVARWQHLPTAGTTAQGEAKSTADAVDLGFRGGFNIPLPGLQRDWYLSLEYLRRFADDKAVAGKRVAFVTEAEVTDGIYLTGTFGEDFGPKHPVVALLGINFGFATQSQQAR</sequence>
<proteinExistence type="predicted"/>
<evidence type="ECO:0000313" key="2">
    <source>
        <dbReference type="Proteomes" id="UP000664369"/>
    </source>
</evidence>
<gene>
    <name evidence="1" type="ORF">J4E00_05535</name>
</gene>
<evidence type="ECO:0008006" key="3">
    <source>
        <dbReference type="Google" id="ProtNLM"/>
    </source>
</evidence>
<reference evidence="1 2" key="1">
    <citation type="submission" date="2021-03" db="EMBL/GenBank/DDBJ databases">
        <authorList>
            <person name="Kim M.K."/>
        </authorList>
    </citation>
    <scope>NUCLEOTIDE SEQUENCE [LARGE SCALE GENOMIC DNA]</scope>
    <source>
        <strain evidence="1 2">BT442</strain>
    </source>
</reference>
<keyword evidence="2" id="KW-1185">Reference proteome</keyword>
<accession>A0ABS3QB96</accession>
<protein>
    <recommendedName>
        <fullName evidence="3">TonB-dependent receptor</fullName>
    </recommendedName>
</protein>
<dbReference type="Proteomes" id="UP000664369">
    <property type="component" value="Unassembled WGS sequence"/>
</dbReference>